<evidence type="ECO:0000313" key="1">
    <source>
        <dbReference type="EMBL" id="KAJ0040483.1"/>
    </source>
</evidence>
<keyword evidence="2" id="KW-1185">Reference proteome</keyword>
<dbReference type="EMBL" id="CM047740">
    <property type="protein sequence ID" value="KAJ0040483.1"/>
    <property type="molecule type" value="Genomic_DNA"/>
</dbReference>
<gene>
    <name evidence="1" type="ORF">Pint_27295</name>
</gene>
<sequence>MAKSIFNVAIFFNLLLIFFLLLFITSTTQSRHLDGVHLDPKAKSAPSCETVFGVRSGDTCFGIAQLFGLTTESFGSINPNLNCGALFVGQWLCVVGSP</sequence>
<protein>
    <submittedName>
        <fullName evidence="1">Uncharacterized protein</fullName>
    </submittedName>
</protein>
<comment type="caution">
    <text evidence="1">The sequence shown here is derived from an EMBL/GenBank/DDBJ whole genome shotgun (WGS) entry which is preliminary data.</text>
</comment>
<dbReference type="Proteomes" id="UP001163603">
    <property type="component" value="Chromosome 5"/>
</dbReference>
<evidence type="ECO:0000313" key="2">
    <source>
        <dbReference type="Proteomes" id="UP001163603"/>
    </source>
</evidence>
<organism evidence="1 2">
    <name type="scientific">Pistacia integerrima</name>
    <dbReference type="NCBI Taxonomy" id="434235"/>
    <lineage>
        <taxon>Eukaryota</taxon>
        <taxon>Viridiplantae</taxon>
        <taxon>Streptophyta</taxon>
        <taxon>Embryophyta</taxon>
        <taxon>Tracheophyta</taxon>
        <taxon>Spermatophyta</taxon>
        <taxon>Magnoliopsida</taxon>
        <taxon>eudicotyledons</taxon>
        <taxon>Gunneridae</taxon>
        <taxon>Pentapetalae</taxon>
        <taxon>rosids</taxon>
        <taxon>malvids</taxon>
        <taxon>Sapindales</taxon>
        <taxon>Anacardiaceae</taxon>
        <taxon>Pistacia</taxon>
    </lineage>
</organism>
<name>A0ACC0YQQ7_9ROSI</name>
<proteinExistence type="predicted"/>
<reference evidence="2" key="1">
    <citation type="journal article" date="2023" name="G3 (Bethesda)">
        <title>Genome assembly and association tests identify interacting loci associated with vigor, precocity, and sex in interspecific pistachio rootstocks.</title>
        <authorList>
            <person name="Palmer W."/>
            <person name="Jacygrad E."/>
            <person name="Sagayaradj S."/>
            <person name="Cavanaugh K."/>
            <person name="Han R."/>
            <person name="Bertier L."/>
            <person name="Beede B."/>
            <person name="Kafkas S."/>
            <person name="Golino D."/>
            <person name="Preece J."/>
            <person name="Michelmore R."/>
        </authorList>
    </citation>
    <scope>NUCLEOTIDE SEQUENCE [LARGE SCALE GENOMIC DNA]</scope>
</reference>
<accession>A0ACC0YQQ7</accession>